<dbReference type="EMBL" id="KI657456">
    <property type="protein sequence ID" value="ETN87059.1"/>
    <property type="molecule type" value="Genomic_DNA"/>
</dbReference>
<dbReference type="OrthoDB" id="5839957at2759"/>
<keyword evidence="2" id="KW-1185">Reference proteome</keyword>
<protein>
    <submittedName>
        <fullName evidence="1">Uncharacterized protein</fullName>
    </submittedName>
</protein>
<sequence length="193" mass="21489">MKDVQFHASVRGRLEIGKKIFGKWVRLARMSGHVKGKSENANLDLILKWNDFKFVPTVSMNSNIVEAIERQVNPRLQKLKEKMISMGFAEYDIEWTVQNNILRVMVKPKSGKGSVSPVIPIDNMLCVNGNVLAVINAFPLRVKRAATTTGIEFTCVAPKFSCKGVSCSLCTDIDINPAAVNSTDKFHNCMPSF</sequence>
<organism evidence="1 2">
    <name type="scientific">Necator americanus</name>
    <name type="common">Human hookworm</name>
    <dbReference type="NCBI Taxonomy" id="51031"/>
    <lineage>
        <taxon>Eukaryota</taxon>
        <taxon>Metazoa</taxon>
        <taxon>Ecdysozoa</taxon>
        <taxon>Nematoda</taxon>
        <taxon>Chromadorea</taxon>
        <taxon>Rhabditida</taxon>
        <taxon>Rhabditina</taxon>
        <taxon>Rhabditomorpha</taxon>
        <taxon>Strongyloidea</taxon>
        <taxon>Ancylostomatidae</taxon>
        <taxon>Bunostominae</taxon>
        <taxon>Necator</taxon>
    </lineage>
</organism>
<name>W2TZG0_NECAM</name>
<dbReference type="KEGG" id="nai:NECAME_01216"/>
<evidence type="ECO:0000313" key="1">
    <source>
        <dbReference type="EMBL" id="ETN87059.1"/>
    </source>
</evidence>
<dbReference type="AlphaFoldDB" id="W2TZG0"/>
<dbReference type="Proteomes" id="UP000053676">
    <property type="component" value="Unassembled WGS sequence"/>
</dbReference>
<accession>W2TZG0</accession>
<evidence type="ECO:0000313" key="2">
    <source>
        <dbReference type="Proteomes" id="UP000053676"/>
    </source>
</evidence>
<proteinExistence type="predicted"/>
<reference evidence="2" key="1">
    <citation type="journal article" date="2014" name="Nat. Genet.">
        <title>Genome of the human hookworm Necator americanus.</title>
        <authorList>
            <person name="Tang Y.T."/>
            <person name="Gao X."/>
            <person name="Rosa B.A."/>
            <person name="Abubucker S."/>
            <person name="Hallsworth-Pepin K."/>
            <person name="Martin J."/>
            <person name="Tyagi R."/>
            <person name="Heizer E."/>
            <person name="Zhang X."/>
            <person name="Bhonagiri-Palsikar V."/>
            <person name="Minx P."/>
            <person name="Warren W.C."/>
            <person name="Wang Q."/>
            <person name="Zhan B."/>
            <person name="Hotez P.J."/>
            <person name="Sternberg P.W."/>
            <person name="Dougall A."/>
            <person name="Gaze S.T."/>
            <person name="Mulvenna J."/>
            <person name="Sotillo J."/>
            <person name="Ranganathan S."/>
            <person name="Rabelo E.M."/>
            <person name="Wilson R.K."/>
            <person name="Felgner P.L."/>
            <person name="Bethony J."/>
            <person name="Hawdon J.M."/>
            <person name="Gasser R.B."/>
            <person name="Loukas A."/>
            <person name="Mitreva M."/>
        </authorList>
    </citation>
    <scope>NUCLEOTIDE SEQUENCE [LARGE SCALE GENOMIC DNA]</scope>
</reference>
<gene>
    <name evidence="1" type="ORF">NECAME_01216</name>
</gene>